<name>A0A6N7PJV5_9BACT</name>
<dbReference type="AlphaFoldDB" id="A0A6N7PJV5"/>
<dbReference type="SUPFAM" id="SSF52833">
    <property type="entry name" value="Thioredoxin-like"/>
    <property type="match status" value="1"/>
</dbReference>
<feature type="transmembrane region" description="Helical" evidence="2">
    <location>
        <begin position="296"/>
        <end position="317"/>
    </location>
</feature>
<dbReference type="RefSeq" id="WP_153819043.1">
    <property type="nucleotide sequence ID" value="NZ_WJIE01000002.1"/>
</dbReference>
<evidence type="ECO:0000256" key="2">
    <source>
        <dbReference type="SAM" id="Phobius"/>
    </source>
</evidence>
<dbReference type="Proteomes" id="UP000440224">
    <property type="component" value="Unassembled WGS sequence"/>
</dbReference>
<keyword evidence="3" id="KW-0732">Signal</keyword>
<evidence type="ECO:0000256" key="1">
    <source>
        <dbReference type="SAM" id="MobiDB-lite"/>
    </source>
</evidence>
<dbReference type="InterPro" id="IPR013766">
    <property type="entry name" value="Thioredoxin_domain"/>
</dbReference>
<feature type="transmembrane region" description="Helical" evidence="2">
    <location>
        <begin position="217"/>
        <end position="239"/>
    </location>
</feature>
<evidence type="ECO:0000256" key="3">
    <source>
        <dbReference type="SAM" id="SignalP"/>
    </source>
</evidence>
<feature type="transmembrane region" description="Helical" evidence="2">
    <location>
        <begin position="348"/>
        <end position="370"/>
    </location>
</feature>
<accession>A0A6N7PJV5</accession>
<feature type="transmembrane region" description="Helical" evidence="2">
    <location>
        <begin position="182"/>
        <end position="205"/>
    </location>
</feature>
<feature type="region of interest" description="Disordered" evidence="1">
    <location>
        <begin position="28"/>
        <end position="60"/>
    </location>
</feature>
<dbReference type="EMBL" id="WJIE01000002">
    <property type="protein sequence ID" value="MRG92219.1"/>
    <property type="molecule type" value="Genomic_DNA"/>
</dbReference>
<feature type="signal peptide" evidence="3">
    <location>
        <begin position="1"/>
        <end position="28"/>
    </location>
</feature>
<proteinExistence type="predicted"/>
<feature type="domain" description="Thioredoxin" evidence="4">
    <location>
        <begin position="44"/>
        <end position="158"/>
    </location>
</feature>
<organism evidence="5 6">
    <name type="scientific">Polyangium spumosum</name>
    <dbReference type="NCBI Taxonomy" id="889282"/>
    <lineage>
        <taxon>Bacteria</taxon>
        <taxon>Pseudomonadati</taxon>
        <taxon>Myxococcota</taxon>
        <taxon>Polyangia</taxon>
        <taxon>Polyangiales</taxon>
        <taxon>Polyangiaceae</taxon>
        <taxon>Polyangium</taxon>
    </lineage>
</organism>
<evidence type="ECO:0000313" key="6">
    <source>
        <dbReference type="Proteomes" id="UP000440224"/>
    </source>
</evidence>
<feature type="transmembrane region" description="Helical" evidence="2">
    <location>
        <begin position="251"/>
        <end position="275"/>
    </location>
</feature>
<evidence type="ECO:0000259" key="4">
    <source>
        <dbReference type="PROSITE" id="PS51352"/>
    </source>
</evidence>
<reference evidence="5 6" key="1">
    <citation type="submission" date="2019-10" db="EMBL/GenBank/DDBJ databases">
        <title>A soil myxobacterium in the family Polyangiaceae.</title>
        <authorList>
            <person name="Li Y."/>
            <person name="Wang J."/>
        </authorList>
    </citation>
    <scope>NUCLEOTIDE SEQUENCE [LARGE SCALE GENOMIC DNA]</scope>
    <source>
        <strain evidence="5 6">DSM 14734</strain>
    </source>
</reference>
<feature type="transmembrane region" description="Helical" evidence="2">
    <location>
        <begin position="385"/>
        <end position="404"/>
    </location>
</feature>
<dbReference type="OrthoDB" id="9813820at2"/>
<evidence type="ECO:0000313" key="5">
    <source>
        <dbReference type="EMBL" id="MRG92219.1"/>
    </source>
</evidence>
<keyword evidence="2" id="KW-0472">Membrane</keyword>
<dbReference type="InterPro" id="IPR036249">
    <property type="entry name" value="Thioredoxin-like_sf"/>
</dbReference>
<sequence>MTAWFRRAGGSLLLLACVLLAPSAGGQARPPAETTCPPNEGAACAPPSSAPPAPAASAEPQRPAAPRLLFFWGVGCPHCEDAKPFVAELEAREPGIVVERIEVRRSDEGRRRFVETVERLGVEGAGIPMFVVDDRAFVGFHRGVTEGDVLAALDRAPGGHAPGTVTLPLVGSLDPRAVPLPVLTLLIGLVDGINPCAMYVLIVLLGILTQTRSRARILLFGATFVLMSGLVYFLFMTAWLNAFLFAGVSRWVTLALGVLLVGMGLVNLKELVWFHKGVSLMIPAKAKPGLFRRMRAVAAAASLPAAFLGILALSFLVNLVELGCTLGLPAVYTRILSLHDGLGAAARYGYLALYNVAYIVPLALIVILYAKTMRRFFMSEQRAKVLKAVSGALLLLFGILFLVAPDMLSR</sequence>
<dbReference type="Gene3D" id="3.40.30.10">
    <property type="entry name" value="Glutaredoxin"/>
    <property type="match status" value="1"/>
</dbReference>
<dbReference type="CDD" id="cd02947">
    <property type="entry name" value="TRX_family"/>
    <property type="match status" value="1"/>
</dbReference>
<comment type="caution">
    <text evidence="5">The sequence shown here is derived from an EMBL/GenBank/DDBJ whole genome shotgun (WGS) entry which is preliminary data.</text>
</comment>
<gene>
    <name evidence="5" type="ORF">GF068_09795</name>
</gene>
<keyword evidence="6" id="KW-1185">Reference proteome</keyword>
<keyword evidence="2" id="KW-1133">Transmembrane helix</keyword>
<feature type="chain" id="PRO_5026993760" description="Thioredoxin domain-containing protein" evidence="3">
    <location>
        <begin position="29"/>
        <end position="410"/>
    </location>
</feature>
<dbReference type="PROSITE" id="PS51352">
    <property type="entry name" value="THIOREDOXIN_2"/>
    <property type="match status" value="1"/>
</dbReference>
<protein>
    <recommendedName>
        <fullName evidence="4">Thioredoxin domain-containing protein</fullName>
    </recommendedName>
</protein>
<keyword evidence="2" id="KW-0812">Transmembrane</keyword>